<dbReference type="InterPro" id="IPR001173">
    <property type="entry name" value="Glyco_trans_2-like"/>
</dbReference>
<dbReference type="EMBL" id="VSSQ01000793">
    <property type="protein sequence ID" value="MPM01399.1"/>
    <property type="molecule type" value="Genomic_DNA"/>
</dbReference>
<dbReference type="Gene3D" id="3.90.550.10">
    <property type="entry name" value="Spore Coat Polysaccharide Biosynthesis Protein SpsA, Chain A"/>
    <property type="match status" value="1"/>
</dbReference>
<dbReference type="AlphaFoldDB" id="A0A644WCT2"/>
<dbReference type="GO" id="GO:0016758">
    <property type="term" value="F:hexosyltransferase activity"/>
    <property type="evidence" value="ECO:0007669"/>
    <property type="project" value="UniProtKB-ARBA"/>
</dbReference>
<dbReference type="SUPFAM" id="SSF53448">
    <property type="entry name" value="Nucleotide-diphospho-sugar transferases"/>
    <property type="match status" value="1"/>
</dbReference>
<dbReference type="InterPro" id="IPR029044">
    <property type="entry name" value="Nucleotide-diphossugar_trans"/>
</dbReference>
<comment type="caution">
    <text evidence="3">The sequence shown here is derived from an EMBL/GenBank/DDBJ whole genome shotgun (WGS) entry which is preliminary data.</text>
</comment>
<protein>
    <recommendedName>
        <fullName evidence="2">Glycosyltransferase 2-like domain-containing protein</fullName>
    </recommendedName>
</protein>
<organism evidence="3">
    <name type="scientific">bioreactor metagenome</name>
    <dbReference type="NCBI Taxonomy" id="1076179"/>
    <lineage>
        <taxon>unclassified sequences</taxon>
        <taxon>metagenomes</taxon>
        <taxon>ecological metagenomes</taxon>
    </lineage>
</organism>
<evidence type="ECO:0000259" key="2">
    <source>
        <dbReference type="Pfam" id="PF00535"/>
    </source>
</evidence>
<evidence type="ECO:0000313" key="3">
    <source>
        <dbReference type="EMBL" id="MPM01399.1"/>
    </source>
</evidence>
<accession>A0A644WCT2</accession>
<keyword evidence="1" id="KW-0472">Membrane</keyword>
<feature type="domain" description="Glycosyltransferase 2-like" evidence="2">
    <location>
        <begin position="4"/>
        <end position="118"/>
    </location>
</feature>
<proteinExistence type="predicted"/>
<reference evidence="3" key="1">
    <citation type="submission" date="2019-08" db="EMBL/GenBank/DDBJ databases">
        <authorList>
            <person name="Kucharzyk K."/>
            <person name="Murdoch R.W."/>
            <person name="Higgins S."/>
            <person name="Loffler F."/>
        </authorList>
    </citation>
    <scope>NUCLEOTIDE SEQUENCE</scope>
</reference>
<dbReference type="PANTHER" id="PTHR22916:SF3">
    <property type="entry name" value="UDP-GLCNAC:BETAGAL BETA-1,3-N-ACETYLGLUCOSAMINYLTRANSFERASE-LIKE PROTEIN 1"/>
    <property type="match status" value="1"/>
</dbReference>
<name>A0A644WCT2_9ZZZZ</name>
<sequence length="322" mass="37450">MKTSIVLATYNGEKYLIEQLNSFLSQTILPDELVISDDNSNDSTDFILDDFIKNAPFKVIKVKNPDKGYNSNFENGFKYVTGDIIFISDQDDVWKENKIEVVLNYFRNNSKCHVLIHDLEYCDEKLNSINQTKIQRIKSFNPSLEGYVTGMATAMSKKFLDICLPLPKFINYDIWIHYLANYLKVKFVCCESLAFYRRHQSNATIEGSLNVSKKTKGFDYLKSNFFSSAIPTLEYQLQMLDYVNSHSIQYLNDIQISFFNFSDRVLDSNSKINLINKRIDVIKKPFLLRFFGVINLLINGVYNNFSGIKSAFRDMFYLDRND</sequence>
<gene>
    <name evidence="3" type="ORF">SDC9_47639</name>
</gene>
<dbReference type="PANTHER" id="PTHR22916">
    <property type="entry name" value="GLYCOSYLTRANSFERASE"/>
    <property type="match status" value="1"/>
</dbReference>
<dbReference type="Pfam" id="PF00535">
    <property type="entry name" value="Glycos_transf_2"/>
    <property type="match status" value="1"/>
</dbReference>
<evidence type="ECO:0000256" key="1">
    <source>
        <dbReference type="SAM" id="Phobius"/>
    </source>
</evidence>
<keyword evidence="1" id="KW-0812">Transmembrane</keyword>
<keyword evidence="1" id="KW-1133">Transmembrane helix</keyword>
<feature type="transmembrane region" description="Helical" evidence="1">
    <location>
        <begin position="286"/>
        <end position="305"/>
    </location>
</feature>